<reference evidence="2 3" key="1">
    <citation type="submission" date="2018-11" db="EMBL/GenBank/DDBJ databases">
        <authorList>
            <consortium name="Pathogen Informatics"/>
        </authorList>
    </citation>
    <scope>NUCLEOTIDE SEQUENCE [LARGE SCALE GENOMIC DNA]</scope>
    <source>
        <strain>Denwood</strain>
        <strain evidence="3">Zambia</strain>
    </source>
</reference>
<sequence>MFSFQSLLFVVVKKVCLFILYFYLFQIYFCSYYQLDSICVSLWSAITDYNQVFTLPDDNNYVNSNNQLEQIWHKFPPLIERIKETCNNYEGNMKKMMQSRLNIVQELLYHLGPVLRGIRSLARYFHNAAQSTTVDSSKFRKKRLLCYRVIRSPDRHVLLLLLLFFVGYQAITVF</sequence>
<evidence type="ECO:0000313" key="3">
    <source>
        <dbReference type="Proteomes" id="UP000269396"/>
    </source>
</evidence>
<keyword evidence="1" id="KW-0472">Membrane</keyword>
<evidence type="ECO:0000313" key="2">
    <source>
        <dbReference type="EMBL" id="VDP05734.1"/>
    </source>
</evidence>
<proteinExistence type="predicted"/>
<dbReference type="AlphaFoldDB" id="A0A3P8BK19"/>
<evidence type="ECO:0000256" key="1">
    <source>
        <dbReference type="SAM" id="Phobius"/>
    </source>
</evidence>
<name>A0A3P8BK19_9TREM</name>
<gene>
    <name evidence="2" type="ORF">SMTD_LOCUS4352</name>
</gene>
<feature type="non-terminal residue" evidence="2">
    <location>
        <position position="174"/>
    </location>
</feature>
<keyword evidence="1" id="KW-1133">Transmembrane helix</keyword>
<keyword evidence="3" id="KW-1185">Reference proteome</keyword>
<protein>
    <submittedName>
        <fullName evidence="2">Uncharacterized protein</fullName>
    </submittedName>
</protein>
<dbReference type="Proteomes" id="UP000269396">
    <property type="component" value="Unassembled WGS sequence"/>
</dbReference>
<accession>A0A3P8BK19</accession>
<dbReference type="EMBL" id="UZAL01011776">
    <property type="protein sequence ID" value="VDP05734.1"/>
    <property type="molecule type" value="Genomic_DNA"/>
</dbReference>
<keyword evidence="1" id="KW-0812">Transmembrane</keyword>
<feature type="transmembrane region" description="Helical" evidence="1">
    <location>
        <begin position="6"/>
        <end position="25"/>
    </location>
</feature>
<organism evidence="2 3">
    <name type="scientific">Schistosoma mattheei</name>
    <dbReference type="NCBI Taxonomy" id="31246"/>
    <lineage>
        <taxon>Eukaryota</taxon>
        <taxon>Metazoa</taxon>
        <taxon>Spiralia</taxon>
        <taxon>Lophotrochozoa</taxon>
        <taxon>Platyhelminthes</taxon>
        <taxon>Trematoda</taxon>
        <taxon>Digenea</taxon>
        <taxon>Strigeidida</taxon>
        <taxon>Schistosomatoidea</taxon>
        <taxon>Schistosomatidae</taxon>
        <taxon>Schistosoma</taxon>
    </lineage>
</organism>
<feature type="transmembrane region" description="Helical" evidence="1">
    <location>
        <begin position="157"/>
        <end position="173"/>
    </location>
</feature>